<organism evidence="1 2">
    <name type="scientific">Macrostomum lignano</name>
    <dbReference type="NCBI Taxonomy" id="282301"/>
    <lineage>
        <taxon>Eukaryota</taxon>
        <taxon>Metazoa</taxon>
        <taxon>Spiralia</taxon>
        <taxon>Lophotrochozoa</taxon>
        <taxon>Platyhelminthes</taxon>
        <taxon>Rhabditophora</taxon>
        <taxon>Macrostomorpha</taxon>
        <taxon>Macrostomida</taxon>
        <taxon>Macrostomidae</taxon>
        <taxon>Macrostomum</taxon>
    </lineage>
</organism>
<evidence type="ECO:0000313" key="2">
    <source>
        <dbReference type="WBParaSite" id="maker-unitig_29781-snap-gene-0.2-mRNA-1"/>
    </source>
</evidence>
<accession>A0A1I8FEC0</accession>
<keyword evidence="1" id="KW-1185">Reference proteome</keyword>
<protein>
    <submittedName>
        <fullName evidence="2">UDENN domain-containing protein</fullName>
    </submittedName>
</protein>
<dbReference type="Proteomes" id="UP000095280">
    <property type="component" value="Unplaced"/>
</dbReference>
<evidence type="ECO:0000313" key="1">
    <source>
        <dbReference type="Proteomes" id="UP000095280"/>
    </source>
</evidence>
<sequence>AGTPCGSIVGREQLDQSQLSTGHQSIQASQAPTGEALRLNLLLSDSLLCLCRDHQNFEACNICVCHGDLTGSEAGLYMPGPVGPAAFALPVPASQPAPTGPLASAPTSSMRICATYLGDRRRLDYIGPGRQLIRRLLIDSLLNFVSLTIPLRQFRFSPAQQQQSQSDATNSAVAVVAVRRCSRGRRQLLIPLLAAACIPVISRSV</sequence>
<dbReference type="WBParaSite" id="maker-unitig_29781-snap-gene-0.2-mRNA-1">
    <property type="protein sequence ID" value="maker-unitig_29781-snap-gene-0.2-mRNA-1"/>
    <property type="gene ID" value="maker-unitig_29781-snap-gene-0.2"/>
</dbReference>
<name>A0A1I8FEC0_9PLAT</name>
<reference evidence="2" key="1">
    <citation type="submission" date="2016-11" db="UniProtKB">
        <authorList>
            <consortium name="WormBaseParasite"/>
        </authorList>
    </citation>
    <scope>IDENTIFICATION</scope>
</reference>
<dbReference type="AlphaFoldDB" id="A0A1I8FEC0"/>
<proteinExistence type="predicted"/>